<organism evidence="2 3">
    <name type="scientific">Cudoniella acicularis</name>
    <dbReference type="NCBI Taxonomy" id="354080"/>
    <lineage>
        <taxon>Eukaryota</taxon>
        <taxon>Fungi</taxon>
        <taxon>Dikarya</taxon>
        <taxon>Ascomycota</taxon>
        <taxon>Pezizomycotina</taxon>
        <taxon>Leotiomycetes</taxon>
        <taxon>Helotiales</taxon>
        <taxon>Tricladiaceae</taxon>
        <taxon>Cudoniella</taxon>
    </lineage>
</organism>
<comment type="caution">
    <text evidence="2">The sequence shown here is derived from an EMBL/GenBank/DDBJ whole genome shotgun (WGS) entry which is preliminary data.</text>
</comment>
<protein>
    <submittedName>
        <fullName evidence="2">Uncharacterized protein</fullName>
    </submittedName>
</protein>
<keyword evidence="1" id="KW-0175">Coiled coil</keyword>
<sequence>MKLLNKPDLAEQFEDLKRQKEAMVHQYEAMEQENRRLKEQTARFRSMIVKKRGKENEQVDDATTNRAFVTLRNGIQKIVHKFYQKDPRKRPMAGKTSKSLDFLNFWDQGFTSSQIQSRLRAKVFSIIYDNFLSMPRFGFEDWDSTGELERGLVMFESAVKDAKNMKSPSGECKLA</sequence>
<reference evidence="2 3" key="1">
    <citation type="submission" date="2020-03" db="EMBL/GenBank/DDBJ databases">
        <title>Draft Genome Sequence of Cudoniella acicularis.</title>
        <authorList>
            <person name="Buettner E."/>
            <person name="Kellner H."/>
        </authorList>
    </citation>
    <scope>NUCLEOTIDE SEQUENCE [LARGE SCALE GENOMIC DNA]</scope>
    <source>
        <strain evidence="2 3">DSM 108380</strain>
    </source>
</reference>
<accession>A0A8H4RBG5</accession>
<dbReference type="EMBL" id="JAAMPI010001040">
    <property type="protein sequence ID" value="KAF4627032.1"/>
    <property type="molecule type" value="Genomic_DNA"/>
</dbReference>
<dbReference type="OrthoDB" id="5393537at2759"/>
<keyword evidence="3" id="KW-1185">Reference proteome</keyword>
<feature type="coiled-coil region" evidence="1">
    <location>
        <begin position="10"/>
        <end position="47"/>
    </location>
</feature>
<evidence type="ECO:0000313" key="2">
    <source>
        <dbReference type="EMBL" id="KAF4627032.1"/>
    </source>
</evidence>
<gene>
    <name evidence="2" type="ORF">G7Y89_g11125</name>
</gene>
<dbReference type="AlphaFoldDB" id="A0A8H4RBG5"/>
<name>A0A8H4RBG5_9HELO</name>
<evidence type="ECO:0000256" key="1">
    <source>
        <dbReference type="SAM" id="Coils"/>
    </source>
</evidence>
<dbReference type="Proteomes" id="UP000566819">
    <property type="component" value="Unassembled WGS sequence"/>
</dbReference>
<evidence type="ECO:0000313" key="3">
    <source>
        <dbReference type="Proteomes" id="UP000566819"/>
    </source>
</evidence>
<proteinExistence type="predicted"/>